<evidence type="ECO:0000313" key="1">
    <source>
        <dbReference type="EMBL" id="KKL45706.1"/>
    </source>
</evidence>
<sequence>MRKPFTTILREAYKFPKPEETVIKAVVKDWLETVDLPDFGSPKAIRKLLVVLVDESE</sequence>
<protein>
    <submittedName>
        <fullName evidence="1">Uncharacterized protein</fullName>
    </submittedName>
</protein>
<dbReference type="AlphaFoldDB" id="A0A0F9CWB0"/>
<reference evidence="1" key="1">
    <citation type="journal article" date="2015" name="Nature">
        <title>Complex archaea that bridge the gap between prokaryotes and eukaryotes.</title>
        <authorList>
            <person name="Spang A."/>
            <person name="Saw J.H."/>
            <person name="Jorgensen S.L."/>
            <person name="Zaremba-Niedzwiedzka K."/>
            <person name="Martijn J."/>
            <person name="Lind A.E."/>
            <person name="van Eijk R."/>
            <person name="Schleper C."/>
            <person name="Guy L."/>
            <person name="Ettema T.J."/>
        </authorList>
    </citation>
    <scope>NUCLEOTIDE SEQUENCE</scope>
</reference>
<proteinExistence type="predicted"/>
<accession>A0A0F9CWB0</accession>
<organism evidence="1">
    <name type="scientific">marine sediment metagenome</name>
    <dbReference type="NCBI Taxonomy" id="412755"/>
    <lineage>
        <taxon>unclassified sequences</taxon>
        <taxon>metagenomes</taxon>
        <taxon>ecological metagenomes</taxon>
    </lineage>
</organism>
<dbReference type="EMBL" id="LAZR01034291">
    <property type="protein sequence ID" value="KKL45706.1"/>
    <property type="molecule type" value="Genomic_DNA"/>
</dbReference>
<comment type="caution">
    <text evidence="1">The sequence shown here is derived from an EMBL/GenBank/DDBJ whole genome shotgun (WGS) entry which is preliminary data.</text>
</comment>
<name>A0A0F9CWB0_9ZZZZ</name>
<gene>
    <name evidence="1" type="ORF">LCGC14_2352950</name>
</gene>